<protein>
    <submittedName>
        <fullName evidence="1">Uncharacterized protein</fullName>
    </submittedName>
</protein>
<dbReference type="Proteomes" id="UP000827754">
    <property type="component" value="Segment"/>
</dbReference>
<organism evidence="1 2">
    <name type="scientific">Erwinia phage pEa_SNUABM_30</name>
    <dbReference type="NCBI Taxonomy" id="2869553"/>
    <lineage>
        <taxon>Viruses</taxon>
        <taxon>Duplodnaviria</taxon>
        <taxon>Heunggongvirae</taxon>
        <taxon>Uroviricota</taxon>
        <taxon>Caudoviricetes</taxon>
        <taxon>Alexandravirus</taxon>
        <taxon>Alexandravirus SNUABM30</taxon>
    </lineage>
</organism>
<evidence type="ECO:0000313" key="2">
    <source>
        <dbReference type="Proteomes" id="UP000827754"/>
    </source>
</evidence>
<reference evidence="1 2" key="1">
    <citation type="submission" date="2021-06" db="EMBL/GenBank/DDBJ databases">
        <title>Complete genome sequence of Erwinia phage pEa_SNUABM_30.</title>
        <authorList>
            <person name="Kim S.G."/>
            <person name="Park S.C."/>
        </authorList>
    </citation>
    <scope>NUCLEOTIDE SEQUENCE [LARGE SCALE GENOMIC DNA]</scope>
</reference>
<dbReference type="EMBL" id="MZ443778">
    <property type="protein sequence ID" value="UAW53396.1"/>
    <property type="molecule type" value="Genomic_DNA"/>
</dbReference>
<proteinExistence type="predicted"/>
<accession>A0AAE8XMA6</accession>
<gene>
    <name evidence="1" type="ORF">pEaSNUABM30_00278</name>
</gene>
<name>A0AAE8XMA6_9CAUD</name>
<evidence type="ECO:0000313" key="1">
    <source>
        <dbReference type="EMBL" id="UAW53396.1"/>
    </source>
</evidence>
<sequence length="119" mass="13295">MIRQVPIRISSKEPNTSIEEVALVRGFKNYTVVVRGPWRLIRCTDTVDLKVVLIGPYDVMPNITGYEILTSAGFSSVDAALALGAKHYEVKTWQKQQRARLKAAKAQPRLGRTNALDDL</sequence>
<keyword evidence="2" id="KW-1185">Reference proteome</keyword>